<dbReference type="Pfam" id="PF13335">
    <property type="entry name" value="Mg_chelatase_C"/>
    <property type="match status" value="1"/>
</dbReference>
<dbReference type="STRING" id="1802399.A3E39_03135"/>
<dbReference type="GO" id="GO:0005524">
    <property type="term" value="F:ATP binding"/>
    <property type="evidence" value="ECO:0007669"/>
    <property type="project" value="UniProtKB-KW"/>
</dbReference>
<name>A0A1F7UL25_9BACT</name>
<comment type="caution">
    <text evidence="5">The sequence shown here is derived from an EMBL/GenBank/DDBJ whole genome shotgun (WGS) entry which is preliminary data.</text>
</comment>
<evidence type="ECO:0000259" key="4">
    <source>
        <dbReference type="PROSITE" id="PS50051"/>
    </source>
</evidence>
<evidence type="ECO:0000256" key="3">
    <source>
        <dbReference type="ARBA" id="ARBA00022840"/>
    </source>
</evidence>
<dbReference type="PRINTS" id="PR01657">
    <property type="entry name" value="MCMFAMILY"/>
</dbReference>
<evidence type="ECO:0000313" key="6">
    <source>
        <dbReference type="Proteomes" id="UP000176603"/>
    </source>
</evidence>
<proteinExistence type="inferred from homology"/>
<comment type="similarity">
    <text evidence="1">Belongs to the Mg-chelatase subunits D/I family. ComM subfamily.</text>
</comment>
<keyword evidence="3" id="KW-0067">ATP-binding</keyword>
<dbReference type="InterPro" id="IPR003593">
    <property type="entry name" value="AAA+_ATPase"/>
</dbReference>
<keyword evidence="2" id="KW-0547">Nucleotide-binding</keyword>
<dbReference type="InterPro" id="IPR027417">
    <property type="entry name" value="P-loop_NTPase"/>
</dbReference>
<protein>
    <recommendedName>
        <fullName evidence="4">MCM C-terminal AAA(+) ATPase domain-containing protein</fullName>
    </recommendedName>
</protein>
<dbReference type="NCBIfam" id="TIGR00368">
    <property type="entry name" value="YifB family Mg chelatase-like AAA ATPase"/>
    <property type="match status" value="1"/>
</dbReference>
<dbReference type="SMART" id="SM00382">
    <property type="entry name" value="AAA"/>
    <property type="match status" value="1"/>
</dbReference>
<sequence>MSSRTLTGSVIGLDAQLVEVEANHWMGQYKFHVVGLPDAMVQEARERVKSALRQSRLPYPHGHMVVNLAPADLRKGGTLYDLPIAIALHAATRGGGMQDLDQTLLAGELALDGSLRPITGALSLAALARDRGLQSIILPEANAAEAALIPGITVRGATSLAQVAAYLRGEIDIPVTPTRKLTVEHVEKTPDADFSCIRGQEHAKRALEIAAGGGHNVLMQGPPGSGKTLLARCFPSILPPLEPSEMLEVTRVWSVAGALGSDGLVTDRPFRSPHHTASGVSLVGGGTFPRPGEISLAHRGVLFLDEFPEFGRSVLENLRQPLEDGTVTVSRIQQTVKFPARFMLLAAMNPCPCGYATDPGRTCTCSPLHVSNYRKRLSGPLLDRIDLLIEVPKVPTEKLLALEPGEPSSAIRERVIRARDIQKTRAQETGVLTNGELSGEMIRTHIRPKEDAKTLLEHAVNRFQLSGRAYFRILKVARTIADLAGVETVEVEHVAEALQYRQVIE</sequence>
<dbReference type="GO" id="GO:0003677">
    <property type="term" value="F:DNA binding"/>
    <property type="evidence" value="ECO:0007669"/>
    <property type="project" value="InterPro"/>
</dbReference>
<feature type="domain" description="MCM C-terminal AAA(+) ATPase" evidence="4">
    <location>
        <begin position="292"/>
        <end position="391"/>
    </location>
</feature>
<dbReference type="PROSITE" id="PS50051">
    <property type="entry name" value="MCM_2"/>
    <property type="match status" value="1"/>
</dbReference>
<dbReference type="PANTHER" id="PTHR32039">
    <property type="entry name" value="MAGNESIUM-CHELATASE SUBUNIT CHLI"/>
    <property type="match status" value="1"/>
</dbReference>
<dbReference type="InterPro" id="IPR004482">
    <property type="entry name" value="Mg_chelat-rel"/>
</dbReference>
<dbReference type="InterPro" id="IPR001208">
    <property type="entry name" value="MCM_dom"/>
</dbReference>
<evidence type="ECO:0000256" key="1">
    <source>
        <dbReference type="ARBA" id="ARBA00006354"/>
    </source>
</evidence>
<dbReference type="InterPro" id="IPR000523">
    <property type="entry name" value="Mg_chelatse_chII-like_cat_dom"/>
</dbReference>
<gene>
    <name evidence="5" type="ORF">A3E39_03135</name>
</gene>
<organism evidence="5 6">
    <name type="scientific">Candidatus Uhrbacteria bacterium RIFCSPHIGHO2_12_FULL_60_25</name>
    <dbReference type="NCBI Taxonomy" id="1802399"/>
    <lineage>
        <taxon>Bacteria</taxon>
        <taxon>Candidatus Uhriibacteriota</taxon>
    </lineage>
</organism>
<dbReference type="InterPro" id="IPR025158">
    <property type="entry name" value="Mg_chelat-rel_C"/>
</dbReference>
<dbReference type="InterPro" id="IPR045006">
    <property type="entry name" value="CHLI-like"/>
</dbReference>
<dbReference type="PANTHER" id="PTHR32039:SF7">
    <property type="entry name" value="COMPETENCE PROTEIN COMM"/>
    <property type="match status" value="1"/>
</dbReference>
<dbReference type="Pfam" id="PF01078">
    <property type="entry name" value="Mg_chelatase"/>
    <property type="match status" value="1"/>
</dbReference>
<evidence type="ECO:0000313" key="5">
    <source>
        <dbReference type="EMBL" id="OGL78444.1"/>
    </source>
</evidence>
<dbReference type="AlphaFoldDB" id="A0A1F7UL25"/>
<dbReference type="EMBL" id="MGEH01000031">
    <property type="protein sequence ID" value="OGL78444.1"/>
    <property type="molecule type" value="Genomic_DNA"/>
</dbReference>
<evidence type="ECO:0000256" key="2">
    <source>
        <dbReference type="ARBA" id="ARBA00022741"/>
    </source>
</evidence>
<dbReference type="SUPFAM" id="SSF52540">
    <property type="entry name" value="P-loop containing nucleoside triphosphate hydrolases"/>
    <property type="match status" value="1"/>
</dbReference>
<reference evidence="5 6" key="1">
    <citation type="journal article" date="2016" name="Nat. Commun.">
        <title>Thousands of microbial genomes shed light on interconnected biogeochemical processes in an aquifer system.</title>
        <authorList>
            <person name="Anantharaman K."/>
            <person name="Brown C.T."/>
            <person name="Hug L.A."/>
            <person name="Sharon I."/>
            <person name="Castelle C.J."/>
            <person name="Probst A.J."/>
            <person name="Thomas B.C."/>
            <person name="Singh A."/>
            <person name="Wilkins M.J."/>
            <person name="Karaoz U."/>
            <person name="Brodie E.L."/>
            <person name="Williams K.H."/>
            <person name="Hubbard S.S."/>
            <person name="Banfield J.F."/>
        </authorList>
    </citation>
    <scope>NUCLEOTIDE SEQUENCE [LARGE SCALE GENOMIC DNA]</scope>
</reference>
<accession>A0A1F7UL25</accession>
<dbReference type="Gene3D" id="3.40.50.300">
    <property type="entry name" value="P-loop containing nucleotide triphosphate hydrolases"/>
    <property type="match status" value="1"/>
</dbReference>
<dbReference type="SUPFAM" id="SSF54211">
    <property type="entry name" value="Ribosomal protein S5 domain 2-like"/>
    <property type="match status" value="1"/>
</dbReference>
<dbReference type="InterPro" id="IPR014721">
    <property type="entry name" value="Ribsml_uS5_D2-typ_fold_subgr"/>
</dbReference>
<dbReference type="Pfam" id="PF13541">
    <property type="entry name" value="ChlI"/>
    <property type="match status" value="1"/>
</dbReference>
<dbReference type="InterPro" id="IPR020568">
    <property type="entry name" value="Ribosomal_Su5_D2-typ_SF"/>
</dbReference>
<dbReference type="Gene3D" id="3.30.230.10">
    <property type="match status" value="1"/>
</dbReference>
<dbReference type="Proteomes" id="UP000176603">
    <property type="component" value="Unassembled WGS sequence"/>
</dbReference>